<evidence type="ECO:0000256" key="10">
    <source>
        <dbReference type="PROSITE-ProRule" id="PRU00282"/>
    </source>
</evidence>
<dbReference type="InterPro" id="IPR036322">
    <property type="entry name" value="WD40_repeat_dom_sf"/>
</dbReference>
<keyword evidence="3" id="KW-0813">Transport</keyword>
<dbReference type="GO" id="GO:0005347">
    <property type="term" value="F:ATP transmembrane transporter activity"/>
    <property type="evidence" value="ECO:0007669"/>
    <property type="project" value="TreeGrafter"/>
</dbReference>
<dbReference type="STRING" id="1245748.A0A421DAN0"/>
<proteinExistence type="inferred from homology"/>
<protein>
    <submittedName>
        <fullName evidence="13">Uncharacterized protein</fullName>
    </submittedName>
</protein>
<dbReference type="InterPro" id="IPR001680">
    <property type="entry name" value="WD40_rpt"/>
</dbReference>
<keyword evidence="14" id="KW-1185">Reference proteome</keyword>
<dbReference type="InterPro" id="IPR023395">
    <property type="entry name" value="MCP_dom_sf"/>
</dbReference>
<keyword evidence="6" id="KW-0999">Mitochondrion inner membrane</keyword>
<dbReference type="PANTHER" id="PTHR45939:SF5">
    <property type="entry name" value="PEROXISOMAL MEMBRANE PROTEIN PMP34"/>
    <property type="match status" value="1"/>
</dbReference>
<dbReference type="SMART" id="SM00320">
    <property type="entry name" value="WD40"/>
    <property type="match status" value="7"/>
</dbReference>
<evidence type="ECO:0000256" key="11">
    <source>
        <dbReference type="SAM" id="MobiDB-lite"/>
    </source>
</evidence>
<evidence type="ECO:0000256" key="7">
    <source>
        <dbReference type="ARBA" id="ARBA00022989"/>
    </source>
</evidence>
<evidence type="ECO:0000256" key="4">
    <source>
        <dbReference type="ARBA" id="ARBA00022692"/>
    </source>
</evidence>
<keyword evidence="6" id="KW-0496">Mitochondrion</keyword>
<dbReference type="FunFam" id="2.130.10.10:FF:000969">
    <property type="entry name" value="WD repeat protein"/>
    <property type="match status" value="1"/>
</dbReference>
<dbReference type="GO" id="GO:0005778">
    <property type="term" value="C:peroxisomal membrane"/>
    <property type="evidence" value="ECO:0007669"/>
    <property type="project" value="UniProtKB-SubCell"/>
</dbReference>
<dbReference type="FunFam" id="1.50.40.10:FF:000134">
    <property type="entry name" value="Peroxisomal membrane protein PMP47B"/>
    <property type="match status" value="1"/>
</dbReference>
<reference evidence="13 14" key="1">
    <citation type="submission" date="2018-08" db="EMBL/GenBank/DDBJ databases">
        <title>Draft genome sequences of two Aspergillus turcosus clinical strains isolated from bronchoalveolar lavage fluid: one azole-susceptible and the other azole-resistant.</title>
        <authorList>
            <person name="Parent-Michaud M."/>
            <person name="Dufresne P.J."/>
            <person name="Fournier E."/>
            <person name="Martineau C."/>
            <person name="Moreira S."/>
            <person name="Perkins V."/>
            <person name="De Repentigny L."/>
            <person name="Dufresne S.F."/>
        </authorList>
    </citation>
    <scope>NUCLEOTIDE SEQUENCE [LARGE SCALE GENOMIC DNA]</scope>
    <source>
        <strain evidence="13">HMR AF 1038</strain>
    </source>
</reference>
<dbReference type="Proteomes" id="UP000215289">
    <property type="component" value="Unassembled WGS sequence"/>
</dbReference>
<dbReference type="SUPFAM" id="SSF50978">
    <property type="entry name" value="WD40 repeat-like"/>
    <property type="match status" value="1"/>
</dbReference>
<evidence type="ECO:0000313" key="13">
    <source>
        <dbReference type="EMBL" id="RLL99060.1"/>
    </source>
</evidence>
<dbReference type="Pfam" id="PF00153">
    <property type="entry name" value="Mito_carr"/>
    <property type="match status" value="3"/>
</dbReference>
<evidence type="ECO:0000256" key="6">
    <source>
        <dbReference type="ARBA" id="ARBA00022792"/>
    </source>
</evidence>
<dbReference type="PROSITE" id="PS50920">
    <property type="entry name" value="SOLCAR"/>
    <property type="match status" value="3"/>
</dbReference>
<evidence type="ECO:0000256" key="2">
    <source>
        <dbReference type="ARBA" id="ARBA00006375"/>
    </source>
</evidence>
<dbReference type="EMBL" id="NIDN02000039">
    <property type="protein sequence ID" value="RLL99060.1"/>
    <property type="molecule type" value="Genomic_DNA"/>
</dbReference>
<keyword evidence="8 10" id="KW-0472">Membrane</keyword>
<comment type="subcellular location">
    <subcellularLocation>
        <location evidence="1">Peroxisome membrane</location>
        <topology evidence="1">Multi-pass membrane protein</topology>
    </subcellularLocation>
</comment>
<dbReference type="GO" id="GO:0015217">
    <property type="term" value="F:ADP transmembrane transporter activity"/>
    <property type="evidence" value="ECO:0007669"/>
    <property type="project" value="TreeGrafter"/>
</dbReference>
<feature type="transmembrane region" description="Helical" evidence="12">
    <location>
        <begin position="78"/>
        <end position="100"/>
    </location>
</feature>
<comment type="caution">
    <text evidence="13">The sequence shown here is derived from an EMBL/GenBank/DDBJ whole genome shotgun (WGS) entry which is preliminary data.</text>
</comment>
<feature type="repeat" description="Solcar" evidence="10">
    <location>
        <begin position="230"/>
        <end position="312"/>
    </location>
</feature>
<organism evidence="13 14">
    <name type="scientific">Aspergillus turcosus</name>
    <dbReference type="NCBI Taxonomy" id="1245748"/>
    <lineage>
        <taxon>Eukaryota</taxon>
        <taxon>Fungi</taxon>
        <taxon>Dikarya</taxon>
        <taxon>Ascomycota</taxon>
        <taxon>Pezizomycotina</taxon>
        <taxon>Eurotiomycetes</taxon>
        <taxon>Eurotiomycetidae</taxon>
        <taxon>Eurotiales</taxon>
        <taxon>Aspergillaceae</taxon>
        <taxon>Aspergillus</taxon>
        <taxon>Aspergillus subgen. Fumigati</taxon>
    </lineage>
</organism>
<evidence type="ECO:0000256" key="5">
    <source>
        <dbReference type="ARBA" id="ARBA00022737"/>
    </source>
</evidence>
<keyword evidence="5" id="KW-0677">Repeat</keyword>
<feature type="repeat" description="Solcar" evidence="10">
    <location>
        <begin position="22"/>
        <end position="107"/>
    </location>
</feature>
<dbReference type="Pfam" id="PF00400">
    <property type="entry name" value="WD40"/>
    <property type="match status" value="1"/>
</dbReference>
<keyword evidence="7 12" id="KW-1133">Transmembrane helix</keyword>
<feature type="transmembrane region" description="Helical" evidence="12">
    <location>
        <begin position="25"/>
        <end position="48"/>
    </location>
</feature>
<dbReference type="GO" id="GO:0015228">
    <property type="term" value="F:coenzyme A transmembrane transporter activity"/>
    <property type="evidence" value="ECO:0007669"/>
    <property type="project" value="TreeGrafter"/>
</dbReference>
<feature type="transmembrane region" description="Helical" evidence="12">
    <location>
        <begin position="191"/>
        <end position="210"/>
    </location>
</feature>
<keyword evidence="4 10" id="KW-0812">Transmembrane</keyword>
<dbReference type="InterPro" id="IPR018108">
    <property type="entry name" value="MCP_transmembrane"/>
</dbReference>
<feature type="region of interest" description="Disordered" evidence="11">
    <location>
        <begin position="1075"/>
        <end position="1112"/>
    </location>
</feature>
<dbReference type="InterPro" id="IPR052217">
    <property type="entry name" value="Mito/Peroxisomal_Carrier"/>
</dbReference>
<gene>
    <name evidence="13" type="ORF">CFD26_104633</name>
</gene>
<evidence type="ECO:0000256" key="1">
    <source>
        <dbReference type="ARBA" id="ARBA00004585"/>
    </source>
</evidence>
<comment type="similarity">
    <text evidence="2">Belongs to the mitochondrial carrier (TC 2.A.29) family.</text>
</comment>
<dbReference type="OrthoDB" id="10248252at2759"/>
<feature type="compositionally biased region" description="Basic and acidic residues" evidence="11">
    <location>
        <begin position="1083"/>
        <end position="1110"/>
    </location>
</feature>
<dbReference type="GO" id="GO:0051724">
    <property type="term" value="F:NAD transmembrane transporter activity"/>
    <property type="evidence" value="ECO:0007669"/>
    <property type="project" value="TreeGrafter"/>
</dbReference>
<evidence type="ECO:0000256" key="3">
    <source>
        <dbReference type="ARBA" id="ARBA00022448"/>
    </source>
</evidence>
<dbReference type="GO" id="GO:0015230">
    <property type="term" value="F:FAD transmembrane transporter activity"/>
    <property type="evidence" value="ECO:0007669"/>
    <property type="project" value="TreeGrafter"/>
</dbReference>
<evidence type="ECO:0000256" key="9">
    <source>
        <dbReference type="ARBA" id="ARBA00023140"/>
    </source>
</evidence>
<keyword evidence="9" id="KW-0576">Peroxisome</keyword>
<dbReference type="Gene3D" id="2.130.10.10">
    <property type="entry name" value="YVTN repeat-like/Quinoprotein amine dehydrogenase"/>
    <property type="match status" value="1"/>
</dbReference>
<evidence type="ECO:0000256" key="12">
    <source>
        <dbReference type="SAM" id="Phobius"/>
    </source>
</evidence>
<name>A0A421DAN0_9EURO</name>
<feature type="repeat" description="Solcar" evidence="10">
    <location>
        <begin position="122"/>
        <end position="219"/>
    </location>
</feature>
<sequence length="1313" mass="146144">MSQTRIQEQKRAVAASAAAQQSDNIAHALAGAGGGILSMVLTYPLITLSTRAQVESKRAHSTTMDAVRRIVQREGFSGLYSGLESALFGISVTNFVYYYWFEWTRAAFEKAAVKAGRASKKLTTAESMIAGAIAGSATVLITNPIWVVNTRMTARKSDAEDQTLPGAPEKKTRASTIGTLMDLLRREGPTALFAGVLPALVLVINPILQYTIFEQLKNIVERRRRMTPKDAFYLGALGKILATSITYPYITVKSQMHVASKDGPKESLNGSLKRIIREEGYTGLYKGIVPKVTQSAITAAFLFAFKDVFSWFTDSCEEINGKFVEYGQADFSIVGRRRFLISSSIFDQVSSTKDTAFCSLEKQTINTGSQARNRQNQNPINPSSQRLRHLNSNTKPVSYAEKRIIYSSGGVQIHQLKFRSLDDFKDLKHASFSPERNPIKYARRYRESVTTSSEILHVDFDSHEMTAMLDLLSLHGRQYSTISEASISDQIIEVLSSHDVHRDFAKEISLLRDLARLISNEEVVDTCAWLWEVLTSEVRSKNQQRVKHCLIQLLTLKGMAGDGVLSASPAVIKQQLQILLSCLPHASILYRRQPADIDAFIQAAKKGRLSSSPSIIQAAQVTDSSSSSVSGSIRTLNNVNTLLQNRELGGSVKRQLRTKVKTDFSLLKTWKGASNDVIVLAWSPDGTRFAAGATAQCDEGNMEYNRRNNLVIGDLTCNRLEEVPGHYIFRPPGRVASQRATSDNRLFMSVTAMQWFDDTLFTASYDSTVKLWRFSGNWITNHKTLQHESKVLVMARSNFEENLLATGAQSFKLWNIRESRDAPLIIESRRELTPTCLAWGSTHDTKHLLLAGMSERDDGLPDNCPAPNGFLTGWHVGEASITPTPFQPNSQNIFDIKWHPTLPRFATASTVGQSQVSRGTRSVVRVFEPLKWKSQTIEFECPALDINDITFCPMNPFFVTASCTNGVTYVWDYRKGDQVLLELPHGEPLNQLNELVEREQDDVGVRMALWGDEINQFYTGASDGIVKQWNILRSQEDALTKNVFGIEEEIMCGAFSSDKSNLLIGDAGGGIHILSTSASSPQEGKDPDEAERKMEFRHAPQPACDDHASDSESGLVAARKLLNSGKLKRHPIFGVGQGPHYDGPFAGWARPGNPDQPHLASLEPDVKLRQLDGPAPKDRIGLDEESRQLVEAHIQLARIRNQRRNEYKRKRAVAVIDLCSDEEDDQGLERRALSEHIYTGNFMGFTNLQCEVIDLTGDTDTDSEEKASTARVRSHCSEFPEMGSLLEKLEAGLEEDYWWPDSGQVNPNFPHQA</sequence>
<accession>A0A421DAN0</accession>
<dbReference type="GO" id="GO:0044610">
    <property type="term" value="F:FMN transmembrane transporter activity"/>
    <property type="evidence" value="ECO:0007669"/>
    <property type="project" value="TreeGrafter"/>
</dbReference>
<feature type="region of interest" description="Disordered" evidence="11">
    <location>
        <begin position="367"/>
        <end position="388"/>
    </location>
</feature>
<dbReference type="SUPFAM" id="SSF103506">
    <property type="entry name" value="Mitochondrial carrier"/>
    <property type="match status" value="1"/>
</dbReference>
<dbReference type="Gene3D" id="1.50.40.10">
    <property type="entry name" value="Mitochondrial carrier domain"/>
    <property type="match status" value="1"/>
</dbReference>
<evidence type="ECO:0000256" key="8">
    <source>
        <dbReference type="ARBA" id="ARBA00023136"/>
    </source>
</evidence>
<dbReference type="InterPro" id="IPR015943">
    <property type="entry name" value="WD40/YVTN_repeat-like_dom_sf"/>
</dbReference>
<feature type="transmembrane region" description="Helical" evidence="12">
    <location>
        <begin position="231"/>
        <end position="250"/>
    </location>
</feature>
<dbReference type="PANTHER" id="PTHR45939">
    <property type="entry name" value="PEROXISOMAL MEMBRANE PROTEIN PMP34-RELATED"/>
    <property type="match status" value="1"/>
</dbReference>
<evidence type="ECO:0000313" key="14">
    <source>
        <dbReference type="Proteomes" id="UP000215289"/>
    </source>
</evidence>
<dbReference type="GO" id="GO:0080122">
    <property type="term" value="F:AMP transmembrane transporter activity"/>
    <property type="evidence" value="ECO:0007669"/>
    <property type="project" value="TreeGrafter"/>
</dbReference>